<dbReference type="InterPro" id="IPR028565">
    <property type="entry name" value="MHD"/>
</dbReference>
<feature type="compositionally biased region" description="Basic and acidic residues" evidence="5">
    <location>
        <begin position="1164"/>
        <end position="1173"/>
    </location>
</feature>
<comment type="similarity">
    <text evidence="2">Belongs to the Stoned B family.</text>
</comment>
<sequence>MSLRFNPVAFLTRRRSRSKSKTRTKPGTTSGSPPGQNNGLGQQETAIEPHITTKLARTSGTSPRRTSPRPYFRVFSSFRRTRSPRRPNDTKNVDSTARAESVPPGRSSPLVFESNQPAHTQETQAADDGSKSPAPLAQSDCFELTDVSDPEVEEVSARMRQHNAQESLPERSTEDDSEQVEDSSRSETDIQSVIERTESQDFDEEKSIDESTKYEKSEDEDEDTCIDTPDTAVYDDEQSVTKLSVEYETEYPVCERDSDSTISAHGSQLGDEWVVTDEKEKEKSSSSEEDERSDFHISSSEQSSHEQEEEDSQEREAIPSLTVQLSQEEIENPEIKLESVMEEEFEIHKTSPEEPSNLEQIETDLDYQNGSHPQHEESGSCDEDTPSVHEENGEVDYMEPQFEVTHDPAQDPFHEVELAATERSWDNGAAAAFAGVELSVPSIIVTSASSLSLNQQAESEPPERPPPPAVAPPQRPPPPPTGPPPRPPGSPTHGHTGETGKKRKLFGVVDVGPLPSDPDPNFPFRKHLEKSIVPNPKKAIQRIIRGETKAERRQRKEQDELNRLLKSKANADVKPVDAHSKDWEFFQELTAQIEHTVQESASKVRVLLPSKPHPLEVDDEEEEDQGEDWAHFDSAFGSETEPAAVQTFNPWEDKIKPSEVSEEFDLEPEGTEAVLHDGDMTDTLVQIADEPEHSGLNEEEHQSLTDLERDLGTEVVSEDTATGLTKDIDTFLGIEAANEPDYQEPLSSDPLQVLECLKPKNEVDPLEELGLDLSPSAGMATDVVNDPRDLALADFSSDVQQGSEHSPAESLDSSGPNQLQQSDTNQLSDDAELNEHETQYEDTSSKKQAIELPYQEDMDRSDVEDSTAVDDVLWGGFGEIHVEPNGHVGSEPDPFGFDDFGSAVVNSGNGAQPGSRKEANLYEQPSKDAIRPRAKPVRQETLSGNNPFRKRTSEDNEPDDELIRAAASIGLIGLQHPVRKHRDSFESSGSSVVDDNLVNEQRLQAAGESAEECLTDDVDHIENAKVPTHGFDPLQTIYPESDNESVASEEQTQTENQAISITIKDKPEVLNEDQTRSSPEVPTLTAPPRPQPVAVESKQVEPELISVNAEATDEPVARHPTPVGWVNFNSESAEILDETDKQLVPAELTFEVDWSAPVMPPQRTEPEPPRPDTPDPELDIPFYPTAKDGAFYRLWLRYPEKKTRIKQVSKYTTDRYWREIAICFRMEHGRKVIDLHEIDDKSDVIASEPYRSIRIEPYMQLSREKLQQYDKYGKLHVFKLNHVTYREMVGIRPEKFSIKSLQNLVTHKPKQNVAVDHLPVYTEILKFGSLDQKKIRELMCVFEDALMQIPAHKDTSLTYNREEVCCYVVDEYQAHVSAEGIIKEQKARTRILCTAFVNGGPHIVLGLNDKWRYGREVVRRSDILPVMHDEWISIRCPEFHSCVELDAYEVDHMLKFFPLDGCRFELLRFRVSLRGNKELPMQVRTTYGIDGRRVSMRCELLVPGFFSASNRKGAVACENVEIHIPVPEDWIYHFRVEKHHKYGSVHSTLRKPGRIKGLERITQMAQSLLPPSILEASIGLAKYEHLYKAIVWRIPRIPEKHEASLRPHLLTCKLTLAQHDTVPEWDTLIPECQVEYTMPSSTVSGATVRSISVEHTGVAEKFVKYTSKYKYTVDIDYHLGERKEPPLKSMLDDQESPVEQEIEEPSHVQTPVAEEQVAQPQGTEVADLLGLGFGFSDLSDNQTTDSKEPQETPGSADLL</sequence>
<keyword evidence="4" id="KW-0254">Endocytosis</keyword>
<gene>
    <name evidence="8" type="ORF">CLF_103452</name>
</gene>
<dbReference type="SUPFAM" id="SSF49447">
    <property type="entry name" value="Second domain of Mu2 adaptin subunit (ap50) of ap2 adaptor"/>
    <property type="match status" value="1"/>
</dbReference>
<feature type="compositionally biased region" description="Basic and acidic residues" evidence="5">
    <location>
        <begin position="833"/>
        <end position="849"/>
    </location>
</feature>
<dbReference type="InterPro" id="IPR050431">
    <property type="entry name" value="Adaptor_comp_med_subunit"/>
</dbReference>
<keyword evidence="3" id="KW-0963">Cytoplasm</keyword>
<evidence type="ECO:0000256" key="2">
    <source>
        <dbReference type="ARBA" id="ARBA00005579"/>
    </source>
</evidence>
<feature type="compositionally biased region" description="Polar residues" evidence="5">
    <location>
        <begin position="1044"/>
        <end position="1060"/>
    </location>
</feature>
<feature type="compositionally biased region" description="Basic residues" evidence="5">
    <location>
        <begin position="12"/>
        <end position="24"/>
    </location>
</feature>
<feature type="compositionally biased region" description="Low complexity" evidence="5">
    <location>
        <begin position="1727"/>
        <end position="1740"/>
    </location>
</feature>
<dbReference type="PANTHER" id="PTHR10529">
    <property type="entry name" value="AP COMPLEX SUBUNIT MU"/>
    <property type="match status" value="1"/>
</dbReference>
<feature type="domain" description="SHD" evidence="6">
    <location>
        <begin position="1191"/>
        <end position="1357"/>
    </location>
</feature>
<feature type="region of interest" description="Disordered" evidence="5">
    <location>
        <begin position="1684"/>
        <end position="1759"/>
    </location>
</feature>
<dbReference type="Proteomes" id="UP000008909">
    <property type="component" value="Unassembled WGS sequence"/>
</dbReference>
<feature type="region of interest" description="Disordered" evidence="5">
    <location>
        <begin position="451"/>
        <end position="563"/>
    </location>
</feature>
<reference evidence="8" key="1">
    <citation type="journal article" date="2011" name="Genome Biol.">
        <title>The draft genome of the carcinogenic human liver fluke Clonorchis sinensis.</title>
        <authorList>
            <person name="Wang X."/>
            <person name="Chen W."/>
            <person name="Huang Y."/>
            <person name="Sun J."/>
            <person name="Men J."/>
            <person name="Liu H."/>
            <person name="Luo F."/>
            <person name="Guo L."/>
            <person name="Lv X."/>
            <person name="Deng C."/>
            <person name="Zhou C."/>
            <person name="Fan Y."/>
            <person name="Li X."/>
            <person name="Huang L."/>
            <person name="Hu Y."/>
            <person name="Liang C."/>
            <person name="Hu X."/>
            <person name="Xu J."/>
            <person name="Yu X."/>
        </authorList>
    </citation>
    <scope>NUCLEOTIDE SEQUENCE [LARGE SCALE GENOMIC DNA]</scope>
    <source>
        <strain evidence="8">Henan</strain>
    </source>
</reference>
<feature type="region of interest" description="Disordered" evidence="5">
    <location>
        <begin position="641"/>
        <end position="678"/>
    </location>
</feature>
<evidence type="ECO:0000259" key="7">
    <source>
        <dbReference type="PROSITE" id="PS51072"/>
    </source>
</evidence>
<dbReference type="InterPro" id="IPR012320">
    <property type="entry name" value="SHD_dom"/>
</dbReference>
<dbReference type="GO" id="GO:0005737">
    <property type="term" value="C:cytoplasm"/>
    <property type="evidence" value="ECO:0007669"/>
    <property type="project" value="UniProtKB-SubCell"/>
</dbReference>
<accession>H2KQ90</accession>
<feature type="compositionally biased region" description="Basic and acidic residues" evidence="5">
    <location>
        <begin position="1063"/>
        <end position="1075"/>
    </location>
</feature>
<organism evidence="8 9">
    <name type="scientific">Clonorchis sinensis</name>
    <name type="common">Chinese liver fluke</name>
    <dbReference type="NCBI Taxonomy" id="79923"/>
    <lineage>
        <taxon>Eukaryota</taxon>
        <taxon>Metazoa</taxon>
        <taxon>Spiralia</taxon>
        <taxon>Lophotrochozoa</taxon>
        <taxon>Platyhelminthes</taxon>
        <taxon>Trematoda</taxon>
        <taxon>Digenea</taxon>
        <taxon>Opisthorchiida</taxon>
        <taxon>Opisthorchiata</taxon>
        <taxon>Opisthorchiidae</taxon>
        <taxon>Clonorchis</taxon>
    </lineage>
</organism>
<evidence type="ECO:0000313" key="9">
    <source>
        <dbReference type="Proteomes" id="UP000008909"/>
    </source>
</evidence>
<evidence type="ECO:0000256" key="4">
    <source>
        <dbReference type="ARBA" id="ARBA00022583"/>
    </source>
</evidence>
<feature type="compositionally biased region" description="Acidic residues" evidence="5">
    <location>
        <begin position="660"/>
        <end position="670"/>
    </location>
</feature>
<feature type="compositionally biased region" description="Pro residues" evidence="5">
    <location>
        <begin position="464"/>
        <end position="490"/>
    </location>
</feature>
<feature type="region of interest" description="Disordered" evidence="5">
    <location>
        <begin position="1025"/>
        <end position="1099"/>
    </location>
</feature>
<evidence type="ECO:0000259" key="6">
    <source>
        <dbReference type="PROSITE" id="PS51070"/>
    </source>
</evidence>
<evidence type="ECO:0000313" key="8">
    <source>
        <dbReference type="EMBL" id="GAA38276.2"/>
    </source>
</evidence>
<feature type="region of interest" description="Disordered" evidence="5">
    <location>
        <begin position="1156"/>
        <end position="1180"/>
    </location>
</feature>
<comment type="subcellular location">
    <subcellularLocation>
        <location evidence="1">Cytoplasm</location>
    </subcellularLocation>
</comment>
<evidence type="ECO:0000256" key="5">
    <source>
        <dbReference type="SAM" id="MobiDB-lite"/>
    </source>
</evidence>
<feature type="compositionally biased region" description="Low complexity" evidence="5">
    <location>
        <begin position="25"/>
        <end position="35"/>
    </location>
</feature>
<feature type="compositionally biased region" description="Polar residues" evidence="5">
    <location>
        <begin position="113"/>
        <end position="124"/>
    </location>
</feature>
<evidence type="ECO:0000256" key="3">
    <source>
        <dbReference type="ARBA" id="ARBA00022490"/>
    </source>
</evidence>
<protein>
    <submittedName>
        <fullName evidence="8">Putative stoned B-like protein</fullName>
    </submittedName>
</protein>
<feature type="compositionally biased region" description="Basic and acidic residues" evidence="5">
    <location>
        <begin position="544"/>
        <end position="563"/>
    </location>
</feature>
<feature type="compositionally biased region" description="Acidic residues" evidence="5">
    <location>
        <begin position="1692"/>
        <end position="1703"/>
    </location>
</feature>
<feature type="region of interest" description="Disordered" evidence="5">
    <location>
        <begin position="1"/>
        <end position="390"/>
    </location>
</feature>
<name>H2KQ90_CLOSI</name>
<feature type="compositionally biased region" description="Polar residues" evidence="5">
    <location>
        <begin position="55"/>
        <end position="65"/>
    </location>
</feature>
<dbReference type="Gene3D" id="2.60.40.1170">
    <property type="entry name" value="Mu homology domain, subdomain B"/>
    <property type="match status" value="2"/>
</dbReference>
<feature type="compositionally biased region" description="Basic and acidic residues" evidence="5">
    <location>
        <begin position="915"/>
        <end position="931"/>
    </location>
</feature>
<feature type="domain" description="MHD" evidence="7">
    <location>
        <begin position="1361"/>
        <end position="1680"/>
    </location>
</feature>
<feature type="compositionally biased region" description="Polar residues" evidence="5">
    <location>
        <begin position="811"/>
        <end position="828"/>
    </location>
</feature>
<feature type="compositionally biased region" description="Basic and acidic residues" evidence="5">
    <location>
        <begin position="276"/>
        <end position="286"/>
    </location>
</feature>
<feature type="compositionally biased region" description="Polar residues" evidence="5">
    <location>
        <begin position="36"/>
        <end position="45"/>
    </location>
</feature>
<feature type="region of interest" description="Disordered" evidence="5">
    <location>
        <begin position="884"/>
        <end position="960"/>
    </location>
</feature>
<reference key="2">
    <citation type="submission" date="2011-10" db="EMBL/GenBank/DDBJ databases">
        <title>The genome and transcriptome sequence of Clonorchis sinensis provide insights into the carcinogenic liver fluke.</title>
        <authorList>
            <person name="Wang X."/>
            <person name="Huang Y."/>
            <person name="Chen W."/>
            <person name="Liu H."/>
            <person name="Guo L."/>
            <person name="Chen Y."/>
            <person name="Luo F."/>
            <person name="Zhou W."/>
            <person name="Sun J."/>
            <person name="Mao Q."/>
            <person name="Liang P."/>
            <person name="Zhou C."/>
            <person name="Tian Y."/>
            <person name="Men J."/>
            <person name="Lv X."/>
            <person name="Huang L."/>
            <person name="Zhou J."/>
            <person name="Hu Y."/>
            <person name="Li R."/>
            <person name="Zhang F."/>
            <person name="Lei H."/>
            <person name="Li X."/>
            <person name="Hu X."/>
            <person name="Liang C."/>
            <person name="Xu J."/>
            <person name="Wu Z."/>
            <person name="Yu X."/>
        </authorList>
    </citation>
    <scope>NUCLEOTIDE SEQUENCE</scope>
    <source>
        <strain>Henan</strain>
    </source>
</reference>
<dbReference type="GO" id="GO:0006897">
    <property type="term" value="P:endocytosis"/>
    <property type="evidence" value="ECO:0007669"/>
    <property type="project" value="UniProtKB-KW"/>
</dbReference>
<dbReference type="EMBL" id="DF142979">
    <property type="protein sequence ID" value="GAA38276.2"/>
    <property type="molecule type" value="Genomic_DNA"/>
</dbReference>
<keyword evidence="9" id="KW-1185">Reference proteome</keyword>
<feature type="compositionally biased region" description="Polar residues" evidence="5">
    <location>
        <begin position="353"/>
        <end position="372"/>
    </location>
</feature>
<proteinExistence type="inferred from homology"/>
<dbReference type="InterPro" id="IPR036168">
    <property type="entry name" value="AP2_Mu_C_sf"/>
</dbReference>
<feature type="region of interest" description="Disordered" evidence="5">
    <location>
        <begin position="791"/>
        <end position="867"/>
    </location>
</feature>
<dbReference type="PROSITE" id="PS51072">
    <property type="entry name" value="MHD"/>
    <property type="match status" value="1"/>
</dbReference>
<dbReference type="Pfam" id="PF00928">
    <property type="entry name" value="Adap_comp_sub"/>
    <property type="match status" value="1"/>
</dbReference>
<evidence type="ECO:0000256" key="1">
    <source>
        <dbReference type="ARBA" id="ARBA00004496"/>
    </source>
</evidence>
<dbReference type="PROSITE" id="PS51070">
    <property type="entry name" value="SHD"/>
    <property type="match status" value="1"/>
</dbReference>